<dbReference type="NCBIfam" id="TIGR00254">
    <property type="entry name" value="GGDEF"/>
    <property type="match status" value="1"/>
</dbReference>
<dbReference type="Proteomes" id="UP000191135">
    <property type="component" value="Chromosome"/>
</dbReference>
<dbReference type="GO" id="GO:0007165">
    <property type="term" value="P:signal transduction"/>
    <property type="evidence" value="ECO:0007669"/>
    <property type="project" value="InterPro"/>
</dbReference>
<keyword evidence="6" id="KW-0808">Transferase</keyword>
<name>A0A1U9Z7A1_9HYPH</name>
<dbReference type="AlphaFoldDB" id="A0A1U9Z7A1"/>
<dbReference type="GO" id="GO:0005886">
    <property type="term" value="C:plasma membrane"/>
    <property type="evidence" value="ECO:0007669"/>
    <property type="project" value="TreeGrafter"/>
</dbReference>
<dbReference type="InterPro" id="IPR029787">
    <property type="entry name" value="Nucleotide_cyclase"/>
</dbReference>
<evidence type="ECO:0000256" key="1">
    <source>
        <dbReference type="ARBA" id="ARBA00012528"/>
    </source>
</evidence>
<keyword evidence="3" id="KW-0812">Transmembrane</keyword>
<dbReference type="PANTHER" id="PTHR45138:SF9">
    <property type="entry name" value="DIGUANYLATE CYCLASE DGCM-RELATED"/>
    <property type="match status" value="1"/>
</dbReference>
<dbReference type="CDD" id="cd01949">
    <property type="entry name" value="GGDEF"/>
    <property type="match status" value="1"/>
</dbReference>
<sequence length="435" mass="48339">MDKSGDPGLFGRWFRGLSLRAWLIVGFMMALLPVALLSAFWYLDYRDQLREPFRQVLHTQHKVSLALERIQGNLWDIATDVNDFAQTGDESYRDRFETAERDIAANLCDLEMITETYPSFDPVLEGVRQQWTLLLEAASNVSPLPGGADQPLMRFESVIGETGKRVESIAESMRLLNEESHRQALETMERLDRFAAIAGVLALVFSGIGIFIIDQALIRSTDKLVEGAMLVAGGTRNREIEVQVPPELASVAQAFNTMLKQINQQEDALSAAARADGLTGLYNRREFDRALDEAIAVSKESGEPFSLLMIDVDHFKQFNDTHGHLAGDDALRQVADTIELSARENDRAYRYGGEEFAMILPGLRTYEATAIAERLCNTIAAQTLILPDGQKQTLTVSIGISVFSPRVSPPNIIELADRALYAAKMEGRNQVKVTG</sequence>
<evidence type="ECO:0000256" key="2">
    <source>
        <dbReference type="ARBA" id="ARBA00034247"/>
    </source>
</evidence>
<keyword evidence="6" id="KW-0548">Nucleotidyltransferase</keyword>
<evidence type="ECO:0000313" key="6">
    <source>
        <dbReference type="EMBL" id="AQZ53432.1"/>
    </source>
</evidence>
<proteinExistence type="predicted"/>
<dbReference type="RefSeq" id="WP_018064515.1">
    <property type="nucleotide sequence ID" value="NZ_AQWH01000007.1"/>
</dbReference>
<feature type="domain" description="GGDEF" evidence="5">
    <location>
        <begin position="303"/>
        <end position="435"/>
    </location>
</feature>
<reference evidence="6 7" key="1">
    <citation type="submission" date="2017-03" db="EMBL/GenBank/DDBJ databases">
        <title>Foreign affairs: Plasmid Transfer between Roseobacters and Rhizobia.</title>
        <authorList>
            <person name="Bartling P."/>
            <person name="Bunk B."/>
            <person name="Overmann J."/>
            <person name="Brinkmann H."/>
            <person name="Petersen J."/>
        </authorList>
    </citation>
    <scope>NUCLEOTIDE SEQUENCE [LARGE SCALE GENOMIC DNA]</scope>
    <source>
        <strain evidence="6 7">MACL11</strain>
    </source>
</reference>
<dbReference type="CDD" id="cd06225">
    <property type="entry name" value="HAMP"/>
    <property type="match status" value="1"/>
</dbReference>
<organism evidence="6 7">
    <name type="scientific">Martelella mediterranea DSM 17316</name>
    <dbReference type="NCBI Taxonomy" id="1122214"/>
    <lineage>
        <taxon>Bacteria</taxon>
        <taxon>Pseudomonadati</taxon>
        <taxon>Pseudomonadota</taxon>
        <taxon>Alphaproteobacteria</taxon>
        <taxon>Hyphomicrobiales</taxon>
        <taxon>Aurantimonadaceae</taxon>
        <taxon>Martelella</taxon>
    </lineage>
</organism>
<dbReference type="PROSITE" id="PS50887">
    <property type="entry name" value="GGDEF"/>
    <property type="match status" value="1"/>
</dbReference>
<dbReference type="OrthoDB" id="9812260at2"/>
<protein>
    <recommendedName>
        <fullName evidence="1">diguanylate cyclase</fullName>
        <ecNumber evidence="1">2.7.7.65</ecNumber>
    </recommendedName>
</protein>
<dbReference type="eggNOG" id="COG3706">
    <property type="taxonomic scope" value="Bacteria"/>
</dbReference>
<keyword evidence="3" id="KW-1133">Transmembrane helix</keyword>
<keyword evidence="7" id="KW-1185">Reference proteome</keyword>
<dbReference type="FunFam" id="3.30.70.270:FF:000001">
    <property type="entry name" value="Diguanylate cyclase domain protein"/>
    <property type="match status" value="1"/>
</dbReference>
<dbReference type="PANTHER" id="PTHR45138">
    <property type="entry name" value="REGULATORY COMPONENTS OF SENSORY TRANSDUCTION SYSTEM"/>
    <property type="match status" value="1"/>
</dbReference>
<feature type="domain" description="HAMP" evidence="4">
    <location>
        <begin position="215"/>
        <end position="267"/>
    </location>
</feature>
<dbReference type="GO" id="GO:0052621">
    <property type="term" value="F:diguanylate cyclase activity"/>
    <property type="evidence" value="ECO:0007669"/>
    <property type="project" value="UniProtKB-EC"/>
</dbReference>
<dbReference type="Gene3D" id="3.30.70.270">
    <property type="match status" value="1"/>
</dbReference>
<dbReference type="GO" id="GO:0043709">
    <property type="term" value="P:cell adhesion involved in single-species biofilm formation"/>
    <property type="evidence" value="ECO:0007669"/>
    <property type="project" value="TreeGrafter"/>
</dbReference>
<dbReference type="SUPFAM" id="SSF55073">
    <property type="entry name" value="Nucleotide cyclase"/>
    <property type="match status" value="1"/>
</dbReference>
<dbReference type="InterPro" id="IPR003660">
    <property type="entry name" value="HAMP_dom"/>
</dbReference>
<feature type="transmembrane region" description="Helical" evidence="3">
    <location>
        <begin position="20"/>
        <end position="43"/>
    </location>
</feature>
<dbReference type="PROSITE" id="PS50885">
    <property type="entry name" value="HAMP"/>
    <property type="match status" value="1"/>
</dbReference>
<dbReference type="Pfam" id="PF00990">
    <property type="entry name" value="GGDEF"/>
    <property type="match status" value="1"/>
</dbReference>
<dbReference type="GO" id="GO:1902201">
    <property type="term" value="P:negative regulation of bacterial-type flagellum-dependent cell motility"/>
    <property type="evidence" value="ECO:0007669"/>
    <property type="project" value="TreeGrafter"/>
</dbReference>
<dbReference type="EMBL" id="CP020330">
    <property type="protein sequence ID" value="AQZ53432.1"/>
    <property type="molecule type" value="Genomic_DNA"/>
</dbReference>
<keyword evidence="3" id="KW-0472">Membrane</keyword>
<feature type="transmembrane region" description="Helical" evidence="3">
    <location>
        <begin position="194"/>
        <end position="213"/>
    </location>
</feature>
<dbReference type="KEGG" id="mmed:Mame_04136"/>
<evidence type="ECO:0000259" key="4">
    <source>
        <dbReference type="PROSITE" id="PS50885"/>
    </source>
</evidence>
<dbReference type="InterPro" id="IPR050469">
    <property type="entry name" value="Diguanylate_Cyclase"/>
</dbReference>
<dbReference type="SMART" id="SM00304">
    <property type="entry name" value="HAMP"/>
    <property type="match status" value="1"/>
</dbReference>
<dbReference type="EC" id="2.7.7.65" evidence="1"/>
<evidence type="ECO:0000313" key="7">
    <source>
        <dbReference type="Proteomes" id="UP000191135"/>
    </source>
</evidence>
<dbReference type="STRING" id="1122214.Mame_04136"/>
<dbReference type="SMART" id="SM00267">
    <property type="entry name" value="GGDEF"/>
    <property type="match status" value="1"/>
</dbReference>
<dbReference type="InterPro" id="IPR043128">
    <property type="entry name" value="Rev_trsase/Diguanyl_cyclase"/>
</dbReference>
<accession>A0A1U9Z7A1</accession>
<evidence type="ECO:0000256" key="3">
    <source>
        <dbReference type="SAM" id="Phobius"/>
    </source>
</evidence>
<evidence type="ECO:0000259" key="5">
    <source>
        <dbReference type="PROSITE" id="PS50887"/>
    </source>
</evidence>
<gene>
    <name evidence="6" type="primary">dosC_4</name>
    <name evidence="6" type="ORF">Mame_04136</name>
</gene>
<dbReference type="Gene3D" id="6.10.340.10">
    <property type="match status" value="1"/>
</dbReference>
<dbReference type="InterPro" id="IPR000160">
    <property type="entry name" value="GGDEF_dom"/>
</dbReference>
<comment type="catalytic activity">
    <reaction evidence="2">
        <text>2 GTP = 3',3'-c-di-GMP + 2 diphosphate</text>
        <dbReference type="Rhea" id="RHEA:24898"/>
        <dbReference type="ChEBI" id="CHEBI:33019"/>
        <dbReference type="ChEBI" id="CHEBI:37565"/>
        <dbReference type="ChEBI" id="CHEBI:58805"/>
        <dbReference type="EC" id="2.7.7.65"/>
    </reaction>
</comment>